<feature type="signal peptide" evidence="1">
    <location>
        <begin position="1"/>
        <end position="20"/>
    </location>
</feature>
<protein>
    <recommendedName>
        <fullName evidence="4">DUF4148 domain-containing protein</fullName>
    </recommendedName>
</protein>
<evidence type="ECO:0008006" key="4">
    <source>
        <dbReference type="Google" id="ProtNLM"/>
    </source>
</evidence>
<organism evidence="2 3">
    <name type="scientific">Borborobacter arsenicus</name>
    <dbReference type="NCBI Taxonomy" id="1851146"/>
    <lineage>
        <taxon>Bacteria</taxon>
        <taxon>Pseudomonadati</taxon>
        <taxon>Pseudomonadota</taxon>
        <taxon>Alphaproteobacteria</taxon>
        <taxon>Hyphomicrobiales</taxon>
        <taxon>Phyllobacteriaceae</taxon>
        <taxon>Borborobacter</taxon>
    </lineage>
</organism>
<keyword evidence="1" id="KW-0732">Signal</keyword>
<gene>
    <name evidence="2" type="ORF">EET67_06555</name>
</gene>
<name>A0A432V990_9HYPH</name>
<evidence type="ECO:0000256" key="1">
    <source>
        <dbReference type="SAM" id="SignalP"/>
    </source>
</evidence>
<comment type="caution">
    <text evidence="2">The sequence shown here is derived from an EMBL/GenBank/DDBJ whole genome shotgun (WGS) entry which is preliminary data.</text>
</comment>
<evidence type="ECO:0000313" key="2">
    <source>
        <dbReference type="EMBL" id="RUM98758.1"/>
    </source>
</evidence>
<dbReference type="RefSeq" id="WP_128624824.1">
    <property type="nucleotide sequence ID" value="NZ_ML133509.1"/>
</dbReference>
<sequence length="75" mass="7791">MKNTVLAFTALMMTSGMAFAQSAAYPAHADAAPASVVVNQPTSVDYSSTASVTATVGATNLQERATIIQQRADNR</sequence>
<proteinExistence type="predicted"/>
<feature type="chain" id="PRO_5019084975" description="DUF4148 domain-containing protein" evidence="1">
    <location>
        <begin position="21"/>
        <end position="75"/>
    </location>
</feature>
<keyword evidence="3" id="KW-1185">Reference proteome</keyword>
<reference evidence="2 3" key="1">
    <citation type="submission" date="2018-11" db="EMBL/GenBank/DDBJ databases">
        <title>Pseudaminobacter arsenicus sp. nov., an arsenic-resistant bacterium isolated from arsenic-rich aquifers.</title>
        <authorList>
            <person name="Mu Y."/>
        </authorList>
    </citation>
    <scope>NUCLEOTIDE SEQUENCE [LARGE SCALE GENOMIC DNA]</scope>
    <source>
        <strain evidence="2 3">CB3</strain>
    </source>
</reference>
<accession>A0A432V990</accession>
<evidence type="ECO:0000313" key="3">
    <source>
        <dbReference type="Proteomes" id="UP000281647"/>
    </source>
</evidence>
<dbReference type="AlphaFoldDB" id="A0A432V990"/>
<dbReference type="EMBL" id="RKST01000005">
    <property type="protein sequence ID" value="RUM98758.1"/>
    <property type="molecule type" value="Genomic_DNA"/>
</dbReference>
<dbReference type="Proteomes" id="UP000281647">
    <property type="component" value="Unassembled WGS sequence"/>
</dbReference>